<keyword evidence="3" id="KW-1185">Reference proteome</keyword>
<keyword evidence="1" id="KW-0472">Membrane</keyword>
<comment type="caution">
    <text evidence="2">The sequence shown here is derived from an EMBL/GenBank/DDBJ whole genome shotgun (WGS) entry which is preliminary data.</text>
</comment>
<accession>A0AAV6WIH4</accession>
<evidence type="ECO:0000313" key="3">
    <source>
        <dbReference type="Proteomes" id="UP000826271"/>
    </source>
</evidence>
<reference evidence="2" key="1">
    <citation type="submission" date="2019-10" db="EMBL/GenBank/DDBJ databases">
        <authorList>
            <person name="Zhang R."/>
            <person name="Pan Y."/>
            <person name="Wang J."/>
            <person name="Ma R."/>
            <person name="Yu S."/>
        </authorList>
    </citation>
    <scope>NUCLEOTIDE SEQUENCE</scope>
    <source>
        <strain evidence="2">LA-IB0</strain>
        <tissue evidence="2">Leaf</tissue>
    </source>
</reference>
<sequence length="177" mass="18805">MRAGAPRVEAQCTCRLFRRFPPAALPRVHLNWWLFSSVWWVSPVILRSPNSSTAPVFDQNDGYSGEFSSGYGGGYSDGSSGGYGGYSGGYSDGYSSRGRGGERGGWSYRGSGYGSGHGRRRGGGGRGFGLEGWKSARGVVGTKNSWELVLVCFGLLASAGLFISCVCGQALIQMFVL</sequence>
<evidence type="ECO:0000313" key="2">
    <source>
        <dbReference type="EMBL" id="KAG8370296.1"/>
    </source>
</evidence>
<name>A0AAV6WIH4_9LAMI</name>
<evidence type="ECO:0000256" key="1">
    <source>
        <dbReference type="SAM" id="Phobius"/>
    </source>
</evidence>
<protein>
    <submittedName>
        <fullName evidence="2">Uncharacterized protein</fullName>
    </submittedName>
</protein>
<keyword evidence="1" id="KW-0812">Transmembrane</keyword>
<keyword evidence="1" id="KW-1133">Transmembrane helix</keyword>
<dbReference type="AlphaFoldDB" id="A0AAV6WIH4"/>
<gene>
    <name evidence="2" type="ORF">BUALT_Bualt14G0102200</name>
</gene>
<proteinExistence type="predicted"/>
<dbReference type="Proteomes" id="UP000826271">
    <property type="component" value="Unassembled WGS sequence"/>
</dbReference>
<feature type="transmembrane region" description="Helical" evidence="1">
    <location>
        <begin position="148"/>
        <end position="172"/>
    </location>
</feature>
<organism evidence="2 3">
    <name type="scientific">Buddleja alternifolia</name>
    <dbReference type="NCBI Taxonomy" id="168488"/>
    <lineage>
        <taxon>Eukaryota</taxon>
        <taxon>Viridiplantae</taxon>
        <taxon>Streptophyta</taxon>
        <taxon>Embryophyta</taxon>
        <taxon>Tracheophyta</taxon>
        <taxon>Spermatophyta</taxon>
        <taxon>Magnoliopsida</taxon>
        <taxon>eudicotyledons</taxon>
        <taxon>Gunneridae</taxon>
        <taxon>Pentapetalae</taxon>
        <taxon>asterids</taxon>
        <taxon>lamiids</taxon>
        <taxon>Lamiales</taxon>
        <taxon>Scrophulariaceae</taxon>
        <taxon>Buddlejeae</taxon>
        <taxon>Buddleja</taxon>
    </lineage>
</organism>
<dbReference type="EMBL" id="WHWC01000014">
    <property type="protein sequence ID" value="KAG8370296.1"/>
    <property type="molecule type" value="Genomic_DNA"/>
</dbReference>